<dbReference type="Proteomes" id="UP000199095">
    <property type="component" value="Unassembled WGS sequence"/>
</dbReference>
<feature type="coiled-coil region" evidence="11">
    <location>
        <begin position="66"/>
        <end position="128"/>
    </location>
</feature>
<keyword evidence="6" id="KW-0145">Chemotaxis</keyword>
<dbReference type="GO" id="GO:0015031">
    <property type="term" value="P:protein transport"/>
    <property type="evidence" value="ECO:0007669"/>
    <property type="project" value="UniProtKB-KW"/>
</dbReference>
<comment type="subcellular location">
    <subcellularLocation>
        <location evidence="1">Cell membrane</location>
        <topology evidence="1">Peripheral membrane protein</topology>
        <orientation evidence="1">Cytoplasmic side</orientation>
    </subcellularLocation>
</comment>
<keyword evidence="12" id="KW-0282">Flagellum</keyword>
<evidence type="ECO:0000256" key="2">
    <source>
        <dbReference type="ARBA" id="ARBA00010004"/>
    </source>
</evidence>
<organism evidence="12 13">
    <name type="scientific">Salinibacillus kushneri</name>
    <dbReference type="NCBI Taxonomy" id="237682"/>
    <lineage>
        <taxon>Bacteria</taxon>
        <taxon>Bacillati</taxon>
        <taxon>Bacillota</taxon>
        <taxon>Bacilli</taxon>
        <taxon>Bacillales</taxon>
        <taxon>Bacillaceae</taxon>
        <taxon>Salinibacillus</taxon>
    </lineage>
</organism>
<evidence type="ECO:0000256" key="11">
    <source>
        <dbReference type="SAM" id="Coils"/>
    </source>
</evidence>
<evidence type="ECO:0000313" key="12">
    <source>
        <dbReference type="EMBL" id="SET41826.1"/>
    </source>
</evidence>
<protein>
    <recommendedName>
        <fullName evidence="3">Flagellar FliJ protein</fullName>
    </recommendedName>
</protein>
<evidence type="ECO:0000256" key="10">
    <source>
        <dbReference type="ARBA" id="ARBA00023225"/>
    </source>
</evidence>
<keyword evidence="12" id="KW-0969">Cilium</keyword>
<accession>A0A1I0E9R3</accession>
<dbReference type="GO" id="GO:0071973">
    <property type="term" value="P:bacterial-type flagellum-dependent cell motility"/>
    <property type="evidence" value="ECO:0007669"/>
    <property type="project" value="InterPro"/>
</dbReference>
<reference evidence="13" key="1">
    <citation type="submission" date="2016-10" db="EMBL/GenBank/DDBJ databases">
        <authorList>
            <person name="Varghese N."/>
            <person name="Submissions S."/>
        </authorList>
    </citation>
    <scope>NUCLEOTIDE SEQUENCE [LARGE SCALE GENOMIC DNA]</scope>
    <source>
        <strain evidence="13">CGMCC 1.3566</strain>
    </source>
</reference>
<dbReference type="OrthoDB" id="2968361at2"/>
<dbReference type="GO" id="GO:0006935">
    <property type="term" value="P:chemotaxis"/>
    <property type="evidence" value="ECO:0007669"/>
    <property type="project" value="UniProtKB-KW"/>
</dbReference>
<evidence type="ECO:0000256" key="8">
    <source>
        <dbReference type="ARBA" id="ARBA00022927"/>
    </source>
</evidence>
<dbReference type="NCBIfam" id="TIGR02473">
    <property type="entry name" value="flagell_FliJ"/>
    <property type="match status" value="1"/>
</dbReference>
<keyword evidence="8" id="KW-0653">Protein transport</keyword>
<dbReference type="Pfam" id="PF02050">
    <property type="entry name" value="FliJ"/>
    <property type="match status" value="1"/>
</dbReference>
<dbReference type="InterPro" id="IPR053716">
    <property type="entry name" value="Flag_assembly_chemotaxis_eff"/>
</dbReference>
<dbReference type="Gene3D" id="1.10.287.1700">
    <property type="match status" value="1"/>
</dbReference>
<evidence type="ECO:0000256" key="6">
    <source>
        <dbReference type="ARBA" id="ARBA00022500"/>
    </source>
</evidence>
<evidence type="ECO:0000256" key="4">
    <source>
        <dbReference type="ARBA" id="ARBA00022448"/>
    </source>
</evidence>
<keyword evidence="9" id="KW-0472">Membrane</keyword>
<dbReference type="PANTHER" id="PTHR38786">
    <property type="entry name" value="FLAGELLAR FLIJ PROTEIN"/>
    <property type="match status" value="1"/>
</dbReference>
<evidence type="ECO:0000256" key="5">
    <source>
        <dbReference type="ARBA" id="ARBA00022475"/>
    </source>
</evidence>
<dbReference type="GO" id="GO:0005886">
    <property type="term" value="C:plasma membrane"/>
    <property type="evidence" value="ECO:0007669"/>
    <property type="project" value="UniProtKB-SubCell"/>
</dbReference>
<keyword evidence="11" id="KW-0175">Coiled coil</keyword>
<keyword evidence="7" id="KW-1005">Bacterial flagellum biogenesis</keyword>
<keyword evidence="4" id="KW-0813">Transport</keyword>
<evidence type="ECO:0000256" key="3">
    <source>
        <dbReference type="ARBA" id="ARBA00020392"/>
    </source>
</evidence>
<name>A0A1I0E9R3_9BACI</name>
<keyword evidence="12" id="KW-0966">Cell projection</keyword>
<dbReference type="GO" id="GO:0009288">
    <property type="term" value="C:bacterial-type flagellum"/>
    <property type="evidence" value="ECO:0007669"/>
    <property type="project" value="InterPro"/>
</dbReference>
<proteinExistence type="inferred from homology"/>
<evidence type="ECO:0000256" key="7">
    <source>
        <dbReference type="ARBA" id="ARBA00022795"/>
    </source>
</evidence>
<evidence type="ECO:0000256" key="1">
    <source>
        <dbReference type="ARBA" id="ARBA00004413"/>
    </source>
</evidence>
<dbReference type="AlphaFoldDB" id="A0A1I0E9R3"/>
<evidence type="ECO:0000256" key="9">
    <source>
        <dbReference type="ARBA" id="ARBA00023136"/>
    </source>
</evidence>
<dbReference type="EMBL" id="FOHJ01000004">
    <property type="protein sequence ID" value="SET41826.1"/>
    <property type="molecule type" value="Genomic_DNA"/>
</dbReference>
<keyword evidence="10" id="KW-1006">Bacterial flagellum protein export</keyword>
<dbReference type="STRING" id="237682.SAMN05421676_104351"/>
<keyword evidence="5" id="KW-1003">Cell membrane</keyword>
<evidence type="ECO:0000313" key="13">
    <source>
        <dbReference type="Proteomes" id="UP000199095"/>
    </source>
</evidence>
<comment type="similarity">
    <text evidence="2">Belongs to the FliJ family.</text>
</comment>
<gene>
    <name evidence="12" type="ORF">SAMN05421676_104351</name>
</gene>
<dbReference type="RefSeq" id="WP_093134001.1">
    <property type="nucleotide sequence ID" value="NZ_FOHJ01000004.1"/>
</dbReference>
<dbReference type="GO" id="GO:0044781">
    <property type="term" value="P:bacterial-type flagellum organization"/>
    <property type="evidence" value="ECO:0007669"/>
    <property type="project" value="UniProtKB-KW"/>
</dbReference>
<sequence length="151" mass="17908">MSNVKTFEKILNVKMIEKDKAHKNYQEAMDYFEVNATELYYLLKEKEDFEAEMSNSIQSSVSADQLRNYDQYIQTLNQKIKASQQNVQSARTNMELKQQSLTESYIELKKYEKIVSNKKTIIKKLEEKHEREVIDEASVQQFIRGQEKVRP</sequence>
<keyword evidence="13" id="KW-1185">Reference proteome</keyword>
<dbReference type="InterPro" id="IPR012823">
    <property type="entry name" value="Flagell_FliJ"/>
</dbReference>
<dbReference type="InterPro" id="IPR052570">
    <property type="entry name" value="FliJ"/>
</dbReference>
<dbReference type="PANTHER" id="PTHR38786:SF1">
    <property type="entry name" value="FLAGELLAR FLIJ PROTEIN"/>
    <property type="match status" value="1"/>
</dbReference>